<reference evidence="2 4" key="1">
    <citation type="submission" date="2015-11" db="EMBL/GenBank/DDBJ databases">
        <authorList>
            <person name="Zhang Y."/>
            <person name="Guo Z."/>
        </authorList>
    </citation>
    <scope>NUCLEOTIDE SEQUENCE [LARGE SCALE GENOMIC DNA]</scope>
    <source>
        <strain evidence="2 4">KCTC 12086</strain>
    </source>
</reference>
<keyword evidence="1" id="KW-0812">Transmembrane</keyword>
<dbReference type="Proteomes" id="UP000291338">
    <property type="component" value="Unassembled WGS sequence"/>
</dbReference>
<dbReference type="RefSeq" id="WP_058031728.1">
    <property type="nucleotide sequence ID" value="NZ_CP013188.1"/>
</dbReference>
<proteinExistence type="predicted"/>
<dbReference type="OrthoDB" id="104711at2"/>
<evidence type="ECO:0000313" key="3">
    <source>
        <dbReference type="EMBL" id="RZQ53897.1"/>
    </source>
</evidence>
<protein>
    <submittedName>
        <fullName evidence="2">Uncharacterized protein</fullName>
    </submittedName>
</protein>
<dbReference type="EMBL" id="CP013188">
    <property type="protein sequence ID" value="ALO43900.1"/>
    <property type="molecule type" value="Genomic_DNA"/>
</dbReference>
<evidence type="ECO:0000313" key="5">
    <source>
        <dbReference type="Proteomes" id="UP000291338"/>
    </source>
</evidence>
<organism evidence="2 4">
    <name type="scientific">Pseudoalteromonas phenolica</name>
    <dbReference type="NCBI Taxonomy" id="161398"/>
    <lineage>
        <taxon>Bacteria</taxon>
        <taxon>Pseudomonadati</taxon>
        <taxon>Pseudomonadota</taxon>
        <taxon>Gammaproteobacteria</taxon>
        <taxon>Alteromonadales</taxon>
        <taxon>Pseudoalteromonadaceae</taxon>
        <taxon>Pseudoalteromonas</taxon>
    </lineage>
</organism>
<evidence type="ECO:0000313" key="4">
    <source>
        <dbReference type="Proteomes" id="UP000061457"/>
    </source>
</evidence>
<dbReference type="EMBL" id="PPSX01000020">
    <property type="protein sequence ID" value="RZQ53897.1"/>
    <property type="molecule type" value="Genomic_DNA"/>
</dbReference>
<dbReference type="STRING" id="161398.PP2015_3425"/>
<gene>
    <name evidence="3" type="ORF">C1E23_06230</name>
    <name evidence="2" type="ORF">PP2015_3425</name>
</gene>
<accession>A0A0S2K6F4</accession>
<evidence type="ECO:0000256" key="1">
    <source>
        <dbReference type="SAM" id="Phobius"/>
    </source>
</evidence>
<sequence length="79" mass="9243">MDFYILKKQDKLVAIPADEQNCKQYLEDGYFYVDKVAACNEKSALEVLQNKQTKVFKTPVLLFLLALPVVAFIWWQITR</sequence>
<name>A0A0S2K6F4_9GAMM</name>
<keyword evidence="4" id="KW-1185">Reference proteome</keyword>
<evidence type="ECO:0000313" key="2">
    <source>
        <dbReference type="EMBL" id="ALO43900.1"/>
    </source>
</evidence>
<dbReference type="AlphaFoldDB" id="A0A0S2K6F4"/>
<keyword evidence="1" id="KW-1133">Transmembrane helix</keyword>
<reference evidence="3 5" key="2">
    <citation type="submission" date="2018-01" db="EMBL/GenBank/DDBJ databases">
        <title>Co-occurrence of chitin degradation, pigmentation and bioactivity in marine Pseudoalteromonas.</title>
        <authorList>
            <person name="Paulsen S."/>
            <person name="Gram L."/>
            <person name="Machado H."/>
        </authorList>
    </citation>
    <scope>NUCLEOTIDE SEQUENCE [LARGE SCALE GENOMIC DNA]</scope>
    <source>
        <strain evidence="3 5">S3898</strain>
    </source>
</reference>
<keyword evidence="1" id="KW-0472">Membrane</keyword>
<dbReference type="Proteomes" id="UP000061457">
    <property type="component" value="Chromosome II"/>
</dbReference>
<dbReference type="PATRIC" id="fig|161398.10.peg.3490"/>
<feature type="transmembrane region" description="Helical" evidence="1">
    <location>
        <begin position="60"/>
        <end position="77"/>
    </location>
</feature>
<dbReference type="KEGG" id="pphe:PP2015_3425"/>